<dbReference type="EMBL" id="CP022384">
    <property type="protein sequence ID" value="ATA81967.1"/>
    <property type="molecule type" value="Genomic_DNA"/>
</dbReference>
<keyword evidence="2" id="KW-1185">Reference proteome</keyword>
<evidence type="ECO:0000313" key="2">
    <source>
        <dbReference type="Proteomes" id="UP000217276"/>
    </source>
</evidence>
<evidence type="ECO:0000313" key="1">
    <source>
        <dbReference type="EMBL" id="ATA81967.1"/>
    </source>
</evidence>
<proteinExistence type="predicted"/>
<dbReference type="RefSeq" id="WP_021628334.1">
    <property type="nucleotide sequence ID" value="NZ_CAUQQP010000024.1"/>
</dbReference>
<reference evidence="2" key="1">
    <citation type="submission" date="2017-06" db="EMBL/GenBank/DDBJ databases">
        <title>Capnocytophaga spp. assemblies.</title>
        <authorList>
            <person name="Gulvik C.A."/>
        </authorList>
    </citation>
    <scope>NUCLEOTIDE SEQUENCE [LARGE SCALE GENOMIC DNA]</scope>
    <source>
        <strain evidence="2">H6253</strain>
    </source>
</reference>
<protein>
    <submittedName>
        <fullName evidence="1">Uncharacterized protein</fullName>
    </submittedName>
</protein>
<accession>A0A250FD61</accession>
<name>A0A250FD61_9FLAO</name>
<dbReference type="Proteomes" id="UP000217276">
    <property type="component" value="Chromosome"/>
</dbReference>
<sequence>MNDNEFYNFCMKELTKYEDNYDIDPFDSLKKMVDLYDLIKKTNFHDIGDRIELWLDEYGDENIIEYIKNTKNPYLIGTLIGKN</sequence>
<organism evidence="1 2">
    <name type="scientific">Capnocytophaga leadbetteri</name>
    <dbReference type="NCBI Taxonomy" id="327575"/>
    <lineage>
        <taxon>Bacteria</taxon>
        <taxon>Pseudomonadati</taxon>
        <taxon>Bacteroidota</taxon>
        <taxon>Flavobacteriia</taxon>
        <taxon>Flavobacteriales</taxon>
        <taxon>Flavobacteriaceae</taxon>
        <taxon>Capnocytophaga</taxon>
    </lineage>
</organism>
<dbReference type="AlphaFoldDB" id="A0A250FD61"/>
<dbReference type="KEGG" id="clk:CGC53_06200"/>
<gene>
    <name evidence="1" type="ORF">CGC53_06200</name>
</gene>